<evidence type="ECO:0000313" key="2">
    <source>
        <dbReference type="Proteomes" id="UP001140949"/>
    </source>
</evidence>
<proteinExistence type="predicted"/>
<protein>
    <submittedName>
        <fullName evidence="1">Uncharacterized protein</fullName>
    </submittedName>
</protein>
<reference evidence="1" key="2">
    <citation type="submission" date="2023-04" db="EMBL/GenBank/DDBJ databases">
        <authorList>
            <person name="Bruccoleri R.E."/>
            <person name="Oakeley E.J."/>
            <person name="Faust A.-M."/>
            <person name="Dessus-Babus S."/>
            <person name="Altorfer M."/>
            <person name="Burckhardt D."/>
            <person name="Oertli M."/>
            <person name="Naumann U."/>
            <person name="Petersen F."/>
            <person name="Wong J."/>
        </authorList>
    </citation>
    <scope>NUCLEOTIDE SEQUENCE</scope>
    <source>
        <strain evidence="1">GSM-AAB239-AS_SAM_17_03QT</strain>
        <tissue evidence="1">Leaf</tissue>
    </source>
</reference>
<name>A0AAX6GA39_IRIPA</name>
<comment type="caution">
    <text evidence="1">The sequence shown here is derived from an EMBL/GenBank/DDBJ whole genome shotgun (WGS) entry which is preliminary data.</text>
</comment>
<organism evidence="1 2">
    <name type="scientific">Iris pallida</name>
    <name type="common">Sweet iris</name>
    <dbReference type="NCBI Taxonomy" id="29817"/>
    <lineage>
        <taxon>Eukaryota</taxon>
        <taxon>Viridiplantae</taxon>
        <taxon>Streptophyta</taxon>
        <taxon>Embryophyta</taxon>
        <taxon>Tracheophyta</taxon>
        <taxon>Spermatophyta</taxon>
        <taxon>Magnoliopsida</taxon>
        <taxon>Liliopsida</taxon>
        <taxon>Asparagales</taxon>
        <taxon>Iridaceae</taxon>
        <taxon>Iridoideae</taxon>
        <taxon>Irideae</taxon>
        <taxon>Iris</taxon>
    </lineage>
</organism>
<dbReference type="Proteomes" id="UP001140949">
    <property type="component" value="Unassembled WGS sequence"/>
</dbReference>
<reference evidence="1" key="1">
    <citation type="journal article" date="2023" name="GigaByte">
        <title>Genome assembly of the bearded iris, Iris pallida Lam.</title>
        <authorList>
            <person name="Bruccoleri R.E."/>
            <person name="Oakeley E.J."/>
            <person name="Faust A.M.E."/>
            <person name="Altorfer M."/>
            <person name="Dessus-Babus S."/>
            <person name="Burckhardt D."/>
            <person name="Oertli M."/>
            <person name="Naumann U."/>
            <person name="Petersen F."/>
            <person name="Wong J."/>
        </authorList>
    </citation>
    <scope>NUCLEOTIDE SEQUENCE</scope>
    <source>
        <strain evidence="1">GSM-AAB239-AS_SAM_17_03QT</strain>
    </source>
</reference>
<sequence>MLSKPSSRGLQLMKAIDLDVRSFCLIFKGDCNGGDLGWCQLGIRPQEAQ</sequence>
<keyword evidence="2" id="KW-1185">Reference proteome</keyword>
<dbReference type="EMBL" id="JANAVB010021600">
    <property type="protein sequence ID" value="KAJ6825532.1"/>
    <property type="molecule type" value="Genomic_DNA"/>
</dbReference>
<accession>A0AAX6GA39</accession>
<gene>
    <name evidence="1" type="ORF">M6B38_376615</name>
</gene>
<dbReference type="AlphaFoldDB" id="A0AAX6GA39"/>
<evidence type="ECO:0000313" key="1">
    <source>
        <dbReference type="EMBL" id="KAJ6825532.1"/>
    </source>
</evidence>